<dbReference type="CDD" id="cd00431">
    <property type="entry name" value="cysteine_hydrolases"/>
    <property type="match status" value="1"/>
</dbReference>
<name>A0A1F5YGQ1_9BACT</name>
<keyword evidence="1" id="KW-0378">Hydrolase</keyword>
<dbReference type="Proteomes" id="UP000178230">
    <property type="component" value="Unassembled WGS sequence"/>
</dbReference>
<dbReference type="SUPFAM" id="SSF52499">
    <property type="entry name" value="Isochorismatase-like hydrolases"/>
    <property type="match status" value="1"/>
</dbReference>
<feature type="domain" description="Isochorismatase-like" evidence="2">
    <location>
        <begin position="10"/>
        <end position="178"/>
    </location>
</feature>
<dbReference type="InterPro" id="IPR000868">
    <property type="entry name" value="Isochorismatase-like_dom"/>
</dbReference>
<comment type="caution">
    <text evidence="3">The sequence shown here is derived from an EMBL/GenBank/DDBJ whole genome shotgun (WGS) entry which is preliminary data.</text>
</comment>
<protein>
    <submittedName>
        <fullName evidence="3">Nicotinamidase</fullName>
    </submittedName>
</protein>
<evidence type="ECO:0000313" key="3">
    <source>
        <dbReference type="EMBL" id="OGF99368.1"/>
    </source>
</evidence>
<evidence type="ECO:0000313" key="4">
    <source>
        <dbReference type="Proteomes" id="UP000178230"/>
    </source>
</evidence>
<dbReference type="PANTHER" id="PTHR43540">
    <property type="entry name" value="PEROXYUREIDOACRYLATE/UREIDOACRYLATE AMIDOHYDROLASE-RELATED"/>
    <property type="match status" value="1"/>
</dbReference>
<dbReference type="InterPro" id="IPR050272">
    <property type="entry name" value="Isochorismatase-like_hydrls"/>
</dbReference>
<dbReference type="PANTHER" id="PTHR43540:SF6">
    <property type="entry name" value="ISOCHORISMATASE-LIKE DOMAIN-CONTAINING PROTEIN"/>
    <property type="match status" value="1"/>
</dbReference>
<dbReference type="EMBL" id="MFIY01000055">
    <property type="protein sequence ID" value="OGF99368.1"/>
    <property type="molecule type" value="Genomic_DNA"/>
</dbReference>
<dbReference type="InterPro" id="IPR036380">
    <property type="entry name" value="Isochorismatase-like_sf"/>
</dbReference>
<dbReference type="Pfam" id="PF00857">
    <property type="entry name" value="Isochorismatase"/>
    <property type="match status" value="1"/>
</dbReference>
<sequence length="184" mass="21121">MEVTKKVKKAVIVIDMLEDFVYGALKNERSKRIIPQISRLLQYARKKGWLVIYSNDAHFPGDPEEKVWGVHAVAGSKGAQVIEELKPQKGDFELPKRTYSAFHETGLDLLLRQHGVKEVIITGQHTHICVRHTSADAFFRNYEIVVPEDGVESFMDEDHERGLEYLKMAYKANVVKTEDIIKNR</sequence>
<dbReference type="GO" id="GO:0016787">
    <property type="term" value="F:hydrolase activity"/>
    <property type="evidence" value="ECO:0007669"/>
    <property type="project" value="UniProtKB-KW"/>
</dbReference>
<dbReference type="AlphaFoldDB" id="A0A1F5YGQ1"/>
<reference evidence="3 4" key="1">
    <citation type="journal article" date="2016" name="Nat. Commun.">
        <title>Thousands of microbial genomes shed light on interconnected biogeochemical processes in an aquifer system.</title>
        <authorList>
            <person name="Anantharaman K."/>
            <person name="Brown C.T."/>
            <person name="Hug L.A."/>
            <person name="Sharon I."/>
            <person name="Castelle C.J."/>
            <person name="Probst A.J."/>
            <person name="Thomas B.C."/>
            <person name="Singh A."/>
            <person name="Wilkins M.J."/>
            <person name="Karaoz U."/>
            <person name="Brodie E.L."/>
            <person name="Williams K.H."/>
            <person name="Hubbard S.S."/>
            <person name="Banfield J.F."/>
        </authorList>
    </citation>
    <scope>NUCLEOTIDE SEQUENCE [LARGE SCALE GENOMIC DNA]</scope>
</reference>
<evidence type="ECO:0000259" key="2">
    <source>
        <dbReference type="Pfam" id="PF00857"/>
    </source>
</evidence>
<accession>A0A1F5YGQ1</accession>
<proteinExistence type="predicted"/>
<evidence type="ECO:0000256" key="1">
    <source>
        <dbReference type="ARBA" id="ARBA00022801"/>
    </source>
</evidence>
<organism evidence="3 4">
    <name type="scientific">Candidatus Gottesmanbacteria bacterium RBG_13_37_7</name>
    <dbReference type="NCBI Taxonomy" id="1798369"/>
    <lineage>
        <taxon>Bacteria</taxon>
        <taxon>Candidatus Gottesmaniibacteriota</taxon>
    </lineage>
</organism>
<gene>
    <name evidence="3" type="ORF">A2Y99_03100</name>
</gene>
<dbReference type="Gene3D" id="3.40.50.850">
    <property type="entry name" value="Isochorismatase-like"/>
    <property type="match status" value="1"/>
</dbReference>